<keyword evidence="2 4" id="KW-0863">Zinc-finger</keyword>
<dbReference type="InterPro" id="IPR011011">
    <property type="entry name" value="Znf_FYVE_PHD"/>
</dbReference>
<keyword evidence="5" id="KW-0175">Coiled coil</keyword>
<name>A0A914X8I0_9BILA</name>
<dbReference type="InterPro" id="IPR019786">
    <property type="entry name" value="Zinc_finger_PHD-type_CS"/>
</dbReference>
<protein>
    <submittedName>
        <fullName evidence="10">MLLT10 histone lysine methyltransferase DOT1L cofactor</fullName>
    </submittedName>
</protein>
<feature type="region of interest" description="Disordered" evidence="6">
    <location>
        <begin position="308"/>
        <end position="415"/>
    </location>
</feature>
<dbReference type="InterPro" id="IPR001965">
    <property type="entry name" value="Znf_PHD"/>
</dbReference>
<proteinExistence type="predicted"/>
<accession>A0A914X8I0</accession>
<evidence type="ECO:0000259" key="7">
    <source>
        <dbReference type="PROSITE" id="PS50016"/>
    </source>
</evidence>
<dbReference type="PROSITE" id="PS51805">
    <property type="entry name" value="EPHD"/>
    <property type="match status" value="1"/>
</dbReference>
<organism evidence="9 10">
    <name type="scientific">Plectus sambesii</name>
    <dbReference type="NCBI Taxonomy" id="2011161"/>
    <lineage>
        <taxon>Eukaryota</taxon>
        <taxon>Metazoa</taxon>
        <taxon>Ecdysozoa</taxon>
        <taxon>Nematoda</taxon>
        <taxon>Chromadorea</taxon>
        <taxon>Plectida</taxon>
        <taxon>Plectina</taxon>
        <taxon>Plectoidea</taxon>
        <taxon>Plectidae</taxon>
        <taxon>Plectus</taxon>
    </lineage>
</organism>
<feature type="coiled-coil region" evidence="5">
    <location>
        <begin position="576"/>
        <end position="603"/>
    </location>
</feature>
<feature type="region of interest" description="Disordered" evidence="6">
    <location>
        <begin position="517"/>
        <end position="549"/>
    </location>
</feature>
<evidence type="ECO:0000256" key="3">
    <source>
        <dbReference type="ARBA" id="ARBA00022833"/>
    </source>
</evidence>
<feature type="compositionally biased region" description="Low complexity" evidence="6">
    <location>
        <begin position="308"/>
        <end position="328"/>
    </location>
</feature>
<feature type="compositionally biased region" description="Polar residues" evidence="6">
    <location>
        <begin position="255"/>
        <end position="274"/>
    </location>
</feature>
<feature type="compositionally biased region" description="Low complexity" evidence="6">
    <location>
        <begin position="789"/>
        <end position="799"/>
    </location>
</feature>
<feature type="compositionally biased region" description="Basic and acidic residues" evidence="6">
    <location>
        <begin position="204"/>
        <end position="216"/>
    </location>
</feature>
<dbReference type="Pfam" id="PF13831">
    <property type="entry name" value="PHD_2"/>
    <property type="match status" value="1"/>
</dbReference>
<dbReference type="SMART" id="SM00249">
    <property type="entry name" value="PHD"/>
    <property type="match status" value="2"/>
</dbReference>
<dbReference type="CDD" id="cd15574">
    <property type="entry name" value="PHD_AF10_AF17"/>
    <property type="match status" value="1"/>
</dbReference>
<dbReference type="PANTHER" id="PTHR13793">
    <property type="entry name" value="PHD FINGER PROTEINS"/>
    <property type="match status" value="1"/>
</dbReference>
<feature type="region of interest" description="Disordered" evidence="6">
    <location>
        <begin position="619"/>
        <end position="649"/>
    </location>
</feature>
<feature type="region of interest" description="Disordered" evidence="6">
    <location>
        <begin position="203"/>
        <end position="279"/>
    </location>
</feature>
<feature type="compositionally biased region" description="Low complexity" evidence="6">
    <location>
        <begin position="337"/>
        <end position="349"/>
    </location>
</feature>
<dbReference type="GO" id="GO:0008270">
    <property type="term" value="F:zinc ion binding"/>
    <property type="evidence" value="ECO:0007669"/>
    <property type="project" value="UniProtKB-KW"/>
</dbReference>
<feature type="region of interest" description="Disordered" evidence="6">
    <location>
        <begin position="455"/>
        <end position="489"/>
    </location>
</feature>
<feature type="compositionally biased region" description="Low complexity" evidence="6">
    <location>
        <begin position="367"/>
        <end position="379"/>
    </location>
</feature>
<evidence type="ECO:0000256" key="1">
    <source>
        <dbReference type="ARBA" id="ARBA00022723"/>
    </source>
</evidence>
<dbReference type="Proteomes" id="UP000887566">
    <property type="component" value="Unplaced"/>
</dbReference>
<evidence type="ECO:0000256" key="4">
    <source>
        <dbReference type="PROSITE-ProRule" id="PRU00146"/>
    </source>
</evidence>
<keyword evidence="1" id="KW-0479">Metal-binding</keyword>
<dbReference type="PANTHER" id="PTHR13793:SF164">
    <property type="entry name" value="ALHAMBRA, ISOFORM P"/>
    <property type="match status" value="1"/>
</dbReference>
<dbReference type="GO" id="GO:0005634">
    <property type="term" value="C:nucleus"/>
    <property type="evidence" value="ECO:0007669"/>
    <property type="project" value="TreeGrafter"/>
</dbReference>
<feature type="compositionally biased region" description="Polar residues" evidence="6">
    <location>
        <begin position="686"/>
        <end position="707"/>
    </location>
</feature>
<dbReference type="PROSITE" id="PS50016">
    <property type="entry name" value="ZF_PHD_2"/>
    <property type="match status" value="1"/>
</dbReference>
<dbReference type="InterPro" id="IPR050701">
    <property type="entry name" value="Histone_Mod_Regulator"/>
</dbReference>
<keyword evidence="9" id="KW-1185">Reference proteome</keyword>
<dbReference type="InterPro" id="IPR034732">
    <property type="entry name" value="EPHD"/>
</dbReference>
<dbReference type="AlphaFoldDB" id="A0A914X8I0"/>
<dbReference type="SUPFAM" id="SSF57903">
    <property type="entry name" value="FYVE/PHD zinc finger"/>
    <property type="match status" value="1"/>
</dbReference>
<dbReference type="InterPro" id="IPR049781">
    <property type="entry name" value="AF10/AF17_PHD"/>
</dbReference>
<dbReference type="CDD" id="cd20901">
    <property type="entry name" value="CC_AF10"/>
    <property type="match status" value="1"/>
</dbReference>
<feature type="compositionally biased region" description="Low complexity" evidence="6">
    <location>
        <begin position="455"/>
        <end position="483"/>
    </location>
</feature>
<feature type="region of interest" description="Disordered" evidence="6">
    <location>
        <begin position="661"/>
        <end position="745"/>
    </location>
</feature>
<sequence length="824" mass="85963">MVGGCCVCADENGWSTNPLVYCDGPSCEVAVHQGCYGIIEVPDGEWFCAKCSSTASHKPLTDPRCELCPFGFGALKRTENNGWAHVICALYIPEVRFGDVHSMDPVIVADVPTERFERICYLCEEAGEEKRAAIGACMNCNRAGCKKSFHVTCAQQRGLLCEEGGGSKNVKYCGYCGVHAKKAQNDPTIKIIPPYRVRPMGVAKQDKLPRDKDVHVRLSNGPSGAPAADSENAGGKPRASSADRTVVSNCVVPPDSNSLDGSSSMLQRMNNGPKASSEMPKTPLELLAAATVIPLPATTVMSSADAVSLPSTTNSMSSSSSSSVVKNGTNGGEPRLNSTTTTTSTKNSSADSEQLLPADPPHPPHVAPSGASPVSSAGPKQASGKRGRPPGSVVVSGNGDGVAEKPAKRVRSKPVKQTVKALLELVNPVIQDTVSDFQRERVQLHAQQAAAAAAAAQLQHQGGHNNASTPGAPSTPSTTYYSPMDQQQPLPGIASLADMACSSSSVMGHVGVPLRPTPKLGLISPDPQDGQQALPSTSSGASSSQTPFPTSLEQLLERQWEQGSQFLMGQAQHFDIASLLSCLHQLKTENQRLEETMMQMGGRRDHLLAVNARLSLALGPQAPASPHHSPRVTSSLGVHSHLDDSSPASALSQLRSLAASGASPVQTAQGSSSSSSLPTKSSQTQASISMANAATHQQQGMPSTTFGSGAGVFASVRPPGMAGGQSSGVHKPDASPDRGAFLVPRTPTPLINPAVSQYAGMTQEQMIQQLMLQQHHAHAVASAYASANLLQQQQQQQHQTPNSRFSGLPTSASPGAAPGSGKQS</sequence>
<dbReference type="InterPro" id="IPR049773">
    <property type="entry name" value="AF10-like_CC"/>
</dbReference>
<dbReference type="PROSITE" id="PS01359">
    <property type="entry name" value="ZF_PHD_1"/>
    <property type="match status" value="1"/>
</dbReference>
<dbReference type="GO" id="GO:0031491">
    <property type="term" value="F:nucleosome binding"/>
    <property type="evidence" value="ECO:0007669"/>
    <property type="project" value="TreeGrafter"/>
</dbReference>
<dbReference type="GO" id="GO:0006357">
    <property type="term" value="P:regulation of transcription by RNA polymerase II"/>
    <property type="evidence" value="ECO:0007669"/>
    <property type="project" value="TreeGrafter"/>
</dbReference>
<evidence type="ECO:0000313" key="10">
    <source>
        <dbReference type="WBParaSite" id="PSAMB.scaffold683size57166.g8230.t1"/>
    </source>
</evidence>
<feature type="compositionally biased region" description="Low complexity" evidence="6">
    <location>
        <begin position="661"/>
        <end position="685"/>
    </location>
</feature>
<dbReference type="InterPro" id="IPR019787">
    <property type="entry name" value="Znf_PHD-finger"/>
</dbReference>
<feature type="domain" description="PHD-type" evidence="7">
    <location>
        <begin position="2"/>
        <end position="54"/>
    </location>
</feature>
<dbReference type="WBParaSite" id="PSAMB.scaffold683size57166.g8230.t1">
    <property type="protein sequence ID" value="PSAMB.scaffold683size57166.g8230.t1"/>
    <property type="gene ID" value="PSAMB.scaffold683size57166.g8230"/>
</dbReference>
<dbReference type="InterPro" id="IPR013083">
    <property type="entry name" value="Znf_RING/FYVE/PHD"/>
</dbReference>
<evidence type="ECO:0000256" key="5">
    <source>
        <dbReference type="SAM" id="Coils"/>
    </source>
</evidence>
<dbReference type="Pfam" id="PF13832">
    <property type="entry name" value="zf-HC5HC2H_2"/>
    <property type="match status" value="1"/>
</dbReference>
<dbReference type="Gene3D" id="3.30.40.10">
    <property type="entry name" value="Zinc/RING finger domain, C3HC4 (zinc finger)"/>
    <property type="match status" value="2"/>
</dbReference>
<feature type="compositionally biased region" description="Polar residues" evidence="6">
    <location>
        <begin position="800"/>
        <end position="813"/>
    </location>
</feature>
<evidence type="ECO:0000313" key="9">
    <source>
        <dbReference type="Proteomes" id="UP000887566"/>
    </source>
</evidence>
<feature type="domain" description="PHD-type" evidence="8">
    <location>
        <begin position="62"/>
        <end position="180"/>
    </location>
</feature>
<dbReference type="GO" id="GO:0042393">
    <property type="term" value="F:histone binding"/>
    <property type="evidence" value="ECO:0007669"/>
    <property type="project" value="TreeGrafter"/>
</dbReference>
<evidence type="ECO:0000256" key="6">
    <source>
        <dbReference type="SAM" id="MobiDB-lite"/>
    </source>
</evidence>
<evidence type="ECO:0000259" key="8">
    <source>
        <dbReference type="PROSITE" id="PS51805"/>
    </source>
</evidence>
<reference evidence="10" key="1">
    <citation type="submission" date="2022-11" db="UniProtKB">
        <authorList>
            <consortium name="WormBaseParasite"/>
        </authorList>
    </citation>
    <scope>IDENTIFICATION</scope>
</reference>
<feature type="region of interest" description="Disordered" evidence="6">
    <location>
        <begin position="789"/>
        <end position="824"/>
    </location>
</feature>
<keyword evidence="3" id="KW-0862">Zinc</keyword>
<evidence type="ECO:0000256" key="2">
    <source>
        <dbReference type="ARBA" id="ARBA00022771"/>
    </source>
</evidence>